<feature type="compositionally biased region" description="Low complexity" evidence="1">
    <location>
        <begin position="262"/>
        <end position="273"/>
    </location>
</feature>
<feature type="compositionally biased region" description="Basic residues" evidence="1">
    <location>
        <begin position="133"/>
        <end position="142"/>
    </location>
</feature>
<gene>
    <name evidence="2" type="ORF">Vbra_656</name>
</gene>
<proteinExistence type="predicted"/>
<dbReference type="VEuPathDB" id="CryptoDB:Vbra_656"/>
<dbReference type="Proteomes" id="UP000041254">
    <property type="component" value="Unassembled WGS sequence"/>
</dbReference>
<evidence type="ECO:0000313" key="2">
    <source>
        <dbReference type="EMBL" id="CEM27090.1"/>
    </source>
</evidence>
<protein>
    <submittedName>
        <fullName evidence="2">Uncharacterized protein</fullName>
    </submittedName>
</protein>
<dbReference type="EMBL" id="CDMY01000627">
    <property type="protein sequence ID" value="CEM27090.1"/>
    <property type="molecule type" value="Genomic_DNA"/>
</dbReference>
<name>A0A0G4GCQ4_VITBC</name>
<dbReference type="AlphaFoldDB" id="A0A0G4GCQ4"/>
<feature type="compositionally biased region" description="Low complexity" evidence="1">
    <location>
        <begin position="143"/>
        <end position="156"/>
    </location>
</feature>
<evidence type="ECO:0000313" key="3">
    <source>
        <dbReference type="Proteomes" id="UP000041254"/>
    </source>
</evidence>
<accession>A0A0G4GCQ4</accession>
<dbReference type="InParanoid" id="A0A0G4GCQ4"/>
<feature type="region of interest" description="Disordered" evidence="1">
    <location>
        <begin position="262"/>
        <end position="303"/>
    </location>
</feature>
<organism evidence="2 3">
    <name type="scientific">Vitrella brassicaformis (strain CCMP3155)</name>
    <dbReference type="NCBI Taxonomy" id="1169540"/>
    <lineage>
        <taxon>Eukaryota</taxon>
        <taxon>Sar</taxon>
        <taxon>Alveolata</taxon>
        <taxon>Colpodellida</taxon>
        <taxon>Vitrellaceae</taxon>
        <taxon>Vitrella</taxon>
    </lineage>
</organism>
<sequence length="352" mass="38548">MDESELPSELIFTELTEISQLLQQKSLQLKEQERALHGRELSLLEQRLTFEAELRDCAQNLLNQHAERIHSHFLSAQRRLQQLVQRAEDTCRSLHTKMAKARDTNARMIGLCSRAAASAASDVVPLLSTIHHTRRDHHHHHQQQPQKPAHEPPAAARNEKRTMQQHHCSGVVEVSPRHHRAAHEQQPPTQQQQREDGDGSLSITKDGALLQRIEAWQTAWQLAAQGEVTVDTSEEVSGGGRPAAVGDVVDSDNRLPFAAPSSLSLSVPSLSKPAPAPPSAAANVDHGNHQQQPPAPTGSSNETDWSAMEARLRDVCARLKRHRLTSASGHRAGAAGAAGGEVVTLGMMAKPR</sequence>
<feature type="region of interest" description="Disordered" evidence="1">
    <location>
        <begin position="133"/>
        <end position="202"/>
    </location>
</feature>
<reference evidence="2 3" key="1">
    <citation type="submission" date="2014-11" db="EMBL/GenBank/DDBJ databases">
        <authorList>
            <person name="Zhu J."/>
            <person name="Qi W."/>
            <person name="Song R."/>
        </authorList>
    </citation>
    <scope>NUCLEOTIDE SEQUENCE [LARGE SCALE GENOMIC DNA]</scope>
</reference>
<feature type="compositionally biased region" description="Polar residues" evidence="1">
    <location>
        <begin position="289"/>
        <end position="303"/>
    </location>
</feature>
<evidence type="ECO:0000256" key="1">
    <source>
        <dbReference type="SAM" id="MobiDB-lite"/>
    </source>
</evidence>
<keyword evidence="3" id="KW-1185">Reference proteome</keyword>